<evidence type="ECO:0000256" key="1">
    <source>
        <dbReference type="ARBA" id="ARBA00004123"/>
    </source>
</evidence>
<evidence type="ECO:0000256" key="5">
    <source>
        <dbReference type="ARBA" id="ARBA00022723"/>
    </source>
</evidence>
<keyword evidence="17" id="KW-1185">Reference proteome</keyword>
<keyword evidence="11" id="KW-0539">Nucleus</keyword>
<keyword evidence="12" id="KW-0012">Acyltransferase</keyword>
<gene>
    <name evidence="16" type="ORF">VNI00_009127</name>
</gene>
<reference evidence="16 17" key="1">
    <citation type="submission" date="2024-01" db="EMBL/GenBank/DDBJ databases">
        <title>A draft genome for a cacao thread blight-causing isolate of Paramarasmius palmivorus.</title>
        <authorList>
            <person name="Baruah I.K."/>
            <person name="Bukari Y."/>
            <person name="Amoako-Attah I."/>
            <person name="Meinhardt L.W."/>
            <person name="Bailey B.A."/>
            <person name="Cohen S.P."/>
        </authorList>
    </citation>
    <scope>NUCLEOTIDE SEQUENCE [LARGE SCALE GENOMIC DNA]</scope>
    <source>
        <strain evidence="16 17">GH-12</strain>
    </source>
</reference>
<dbReference type="InterPro" id="IPR016181">
    <property type="entry name" value="Acyl_CoA_acyltransferase"/>
</dbReference>
<dbReference type="SUPFAM" id="SSF55729">
    <property type="entry name" value="Acyl-CoA N-acyltransferases (Nat)"/>
    <property type="match status" value="1"/>
</dbReference>
<dbReference type="InterPro" id="IPR036388">
    <property type="entry name" value="WH-like_DNA-bd_sf"/>
</dbReference>
<dbReference type="GO" id="GO:0005634">
    <property type="term" value="C:nucleus"/>
    <property type="evidence" value="ECO:0007669"/>
    <property type="project" value="UniProtKB-SubCell"/>
</dbReference>
<evidence type="ECO:0000256" key="2">
    <source>
        <dbReference type="ARBA" id="ARBA00010107"/>
    </source>
</evidence>
<evidence type="ECO:0000256" key="6">
    <source>
        <dbReference type="ARBA" id="ARBA00022771"/>
    </source>
</evidence>
<keyword evidence="7" id="KW-0862">Zinc</keyword>
<dbReference type="Pfam" id="PF01853">
    <property type="entry name" value="MOZ_SAS"/>
    <property type="match status" value="1"/>
</dbReference>
<evidence type="ECO:0000256" key="8">
    <source>
        <dbReference type="ARBA" id="ARBA00022990"/>
    </source>
</evidence>
<feature type="active site" description="Proton donor/acceptor" evidence="13">
    <location>
        <position position="17"/>
    </location>
</feature>
<dbReference type="PROSITE" id="PS51726">
    <property type="entry name" value="MYST_HAT"/>
    <property type="match status" value="1"/>
</dbReference>
<evidence type="ECO:0000256" key="3">
    <source>
        <dbReference type="ARBA" id="ARBA00013184"/>
    </source>
</evidence>
<evidence type="ECO:0000256" key="9">
    <source>
        <dbReference type="ARBA" id="ARBA00023015"/>
    </source>
</evidence>
<keyword evidence="5" id="KW-0479">Metal-binding</keyword>
<dbReference type="Gene3D" id="1.10.10.10">
    <property type="entry name" value="Winged helix-like DNA-binding domain superfamily/Winged helix DNA-binding domain"/>
    <property type="match status" value="1"/>
</dbReference>
<evidence type="ECO:0000256" key="12">
    <source>
        <dbReference type="ARBA" id="ARBA00023315"/>
    </source>
</evidence>
<feature type="compositionally biased region" description="Low complexity" evidence="14">
    <location>
        <begin position="81"/>
        <end position="100"/>
    </location>
</feature>
<proteinExistence type="inferred from homology"/>
<evidence type="ECO:0000256" key="4">
    <source>
        <dbReference type="ARBA" id="ARBA00022679"/>
    </source>
</evidence>
<evidence type="ECO:0000313" key="16">
    <source>
        <dbReference type="EMBL" id="KAK7041838.1"/>
    </source>
</evidence>
<keyword evidence="9" id="KW-0805">Transcription regulation</keyword>
<dbReference type="GO" id="GO:0035267">
    <property type="term" value="C:NuA4 histone acetyltransferase complex"/>
    <property type="evidence" value="ECO:0007669"/>
    <property type="project" value="TreeGrafter"/>
</dbReference>
<dbReference type="EC" id="2.3.1.48" evidence="3"/>
<dbReference type="GO" id="GO:0046972">
    <property type="term" value="F:histone H4K16 acetyltransferase activity"/>
    <property type="evidence" value="ECO:0007669"/>
    <property type="project" value="TreeGrafter"/>
</dbReference>
<dbReference type="InterPro" id="IPR002717">
    <property type="entry name" value="HAT_MYST-type"/>
</dbReference>
<feature type="compositionally biased region" description="Low complexity" evidence="14">
    <location>
        <begin position="118"/>
        <end position="138"/>
    </location>
</feature>
<accession>A0AAW0CUM8</accession>
<protein>
    <recommendedName>
        <fullName evidence="3">histone acetyltransferase</fullName>
        <ecNumber evidence="3">2.3.1.48</ecNumber>
    </recommendedName>
</protein>
<comment type="caution">
    <text evidence="16">The sequence shown here is derived from an EMBL/GenBank/DDBJ whole genome shotgun (WGS) entry which is preliminary data.</text>
</comment>
<evidence type="ECO:0000256" key="14">
    <source>
        <dbReference type="SAM" id="MobiDB-lite"/>
    </source>
</evidence>
<feature type="domain" description="MYST-type HAT" evidence="15">
    <location>
        <begin position="1"/>
        <end position="262"/>
    </location>
</feature>
<evidence type="ECO:0000256" key="13">
    <source>
        <dbReference type="PIRSR" id="PIRSR602717-51"/>
    </source>
</evidence>
<sequence length="262" mass="27826">MPGYELSRRSGTIGTPERPLSDLGLRSYLAYWVATLVRFFRKLLTVLPQGTSQIQTTGSPPDFSGRMLGNGASEGREDSISDSLSPTSSASSQNTANPNASKKKKKHKGWDGELPITYPSHPHSPSHPSYPHHPSSPHATAEADMIHIPPSLSAQKTFVVNGNEDGSAVMNVCVRCTLEDVGKATGLRVEDAAFALGEMGLLRRWGAAGSGSGSSSGVNSGGQGVGAGLEGYEIVVTRERVEQIAAERNVKHPCILMKHVLL</sequence>
<keyword evidence="4" id="KW-0808">Transferase</keyword>
<keyword evidence="10" id="KW-0804">Transcription</keyword>
<keyword evidence="6" id="KW-0863">Zinc-finger</keyword>
<dbReference type="PANTHER" id="PTHR10615:SF219">
    <property type="entry name" value="HISTONE ACETYLTRANSFERASE KAT5"/>
    <property type="match status" value="1"/>
</dbReference>
<dbReference type="AlphaFoldDB" id="A0AAW0CUM8"/>
<evidence type="ECO:0000256" key="10">
    <source>
        <dbReference type="ARBA" id="ARBA00023163"/>
    </source>
</evidence>
<organism evidence="16 17">
    <name type="scientific">Paramarasmius palmivorus</name>
    <dbReference type="NCBI Taxonomy" id="297713"/>
    <lineage>
        <taxon>Eukaryota</taxon>
        <taxon>Fungi</taxon>
        <taxon>Dikarya</taxon>
        <taxon>Basidiomycota</taxon>
        <taxon>Agaricomycotina</taxon>
        <taxon>Agaricomycetes</taxon>
        <taxon>Agaricomycetidae</taxon>
        <taxon>Agaricales</taxon>
        <taxon>Marasmiineae</taxon>
        <taxon>Marasmiaceae</taxon>
        <taxon>Paramarasmius</taxon>
    </lineage>
</organism>
<dbReference type="GO" id="GO:0008270">
    <property type="term" value="F:zinc ion binding"/>
    <property type="evidence" value="ECO:0007669"/>
    <property type="project" value="UniProtKB-KW"/>
</dbReference>
<dbReference type="Proteomes" id="UP001383192">
    <property type="component" value="Unassembled WGS sequence"/>
</dbReference>
<name>A0AAW0CUM8_9AGAR</name>
<evidence type="ECO:0000259" key="15">
    <source>
        <dbReference type="PROSITE" id="PS51726"/>
    </source>
</evidence>
<comment type="subcellular location">
    <subcellularLocation>
        <location evidence="1">Nucleus</location>
    </subcellularLocation>
</comment>
<feature type="region of interest" description="Disordered" evidence="14">
    <location>
        <begin position="51"/>
        <end position="140"/>
    </location>
</feature>
<evidence type="ECO:0000256" key="11">
    <source>
        <dbReference type="ARBA" id="ARBA00023242"/>
    </source>
</evidence>
<keyword evidence="8" id="KW-0007">Acetylation</keyword>
<comment type="similarity">
    <text evidence="2">Belongs to the MYST (SAS/MOZ) family.</text>
</comment>
<dbReference type="GO" id="GO:0006355">
    <property type="term" value="P:regulation of DNA-templated transcription"/>
    <property type="evidence" value="ECO:0007669"/>
    <property type="project" value="InterPro"/>
</dbReference>
<evidence type="ECO:0000313" key="17">
    <source>
        <dbReference type="Proteomes" id="UP001383192"/>
    </source>
</evidence>
<dbReference type="PANTHER" id="PTHR10615">
    <property type="entry name" value="HISTONE ACETYLTRANSFERASE"/>
    <property type="match status" value="1"/>
</dbReference>
<dbReference type="InterPro" id="IPR050603">
    <property type="entry name" value="MYST_HAT"/>
</dbReference>
<evidence type="ECO:0000256" key="7">
    <source>
        <dbReference type="ARBA" id="ARBA00022833"/>
    </source>
</evidence>
<dbReference type="EMBL" id="JAYKXP010000032">
    <property type="protein sequence ID" value="KAK7041838.1"/>
    <property type="molecule type" value="Genomic_DNA"/>
</dbReference>